<dbReference type="RefSeq" id="XP_013315230.1">
    <property type="nucleotide sequence ID" value="XM_013459776.1"/>
</dbReference>
<dbReference type="GeneID" id="25328902"/>
<sequence length="195" mass="21988">MSKPVMLGFGCKQEAMTVRQAGTSNLHCGARALKPILFPKLRIYLAVVEDDGPTVDVFTVSCGEPRDIVLGAVRVILSDGGKDEKLERVCEGIRINYPGHAQGRHTRGYEWATDPSEEQKRPLHSKISLIWPHHKYLAFFMLFFLRHLALQKGSFRLSHSRERQHPGQIPPPPAVFYPGVHPSYGLPTSHKFIRI</sequence>
<dbReference type="Proteomes" id="UP000054342">
    <property type="component" value="Unassembled WGS sequence"/>
</dbReference>
<dbReference type="OrthoDB" id="72851at2759"/>
<organism evidence="1 2">
    <name type="scientific">Exophiala xenobiotica</name>
    <dbReference type="NCBI Taxonomy" id="348802"/>
    <lineage>
        <taxon>Eukaryota</taxon>
        <taxon>Fungi</taxon>
        <taxon>Dikarya</taxon>
        <taxon>Ascomycota</taxon>
        <taxon>Pezizomycotina</taxon>
        <taxon>Eurotiomycetes</taxon>
        <taxon>Chaetothyriomycetidae</taxon>
        <taxon>Chaetothyriales</taxon>
        <taxon>Herpotrichiellaceae</taxon>
        <taxon>Exophiala</taxon>
    </lineage>
</organism>
<name>A0A0D2BQ33_9EURO</name>
<evidence type="ECO:0000313" key="1">
    <source>
        <dbReference type="EMBL" id="KIW54646.1"/>
    </source>
</evidence>
<dbReference type="HOGENOM" id="CLU_1396347_0_0_1"/>
<protein>
    <submittedName>
        <fullName evidence="1">Uncharacterized protein</fullName>
    </submittedName>
</protein>
<evidence type="ECO:0000313" key="2">
    <source>
        <dbReference type="Proteomes" id="UP000054342"/>
    </source>
</evidence>
<gene>
    <name evidence="1" type="ORF">PV05_06994</name>
</gene>
<keyword evidence="2" id="KW-1185">Reference proteome</keyword>
<dbReference type="EMBL" id="KN847320">
    <property type="protein sequence ID" value="KIW54646.1"/>
    <property type="molecule type" value="Genomic_DNA"/>
</dbReference>
<dbReference type="AlphaFoldDB" id="A0A0D2BQ33"/>
<proteinExistence type="predicted"/>
<reference evidence="1 2" key="1">
    <citation type="submission" date="2015-01" db="EMBL/GenBank/DDBJ databases">
        <title>The Genome Sequence of Exophiala xenobiotica CBS118157.</title>
        <authorList>
            <consortium name="The Broad Institute Genomics Platform"/>
            <person name="Cuomo C."/>
            <person name="de Hoog S."/>
            <person name="Gorbushina A."/>
            <person name="Stielow B."/>
            <person name="Teixiera M."/>
            <person name="Abouelleil A."/>
            <person name="Chapman S.B."/>
            <person name="Priest M."/>
            <person name="Young S.K."/>
            <person name="Wortman J."/>
            <person name="Nusbaum C."/>
            <person name="Birren B."/>
        </authorList>
    </citation>
    <scope>NUCLEOTIDE SEQUENCE [LARGE SCALE GENOMIC DNA]</scope>
    <source>
        <strain evidence="1 2">CBS 118157</strain>
    </source>
</reference>
<accession>A0A0D2BQ33</accession>